<evidence type="ECO:0000256" key="6">
    <source>
        <dbReference type="ARBA" id="ARBA00022884"/>
    </source>
</evidence>
<dbReference type="InterPro" id="IPR045076">
    <property type="entry name" value="MutS"/>
</dbReference>
<dbReference type="EC" id="3.1.-.-" evidence="8"/>
<dbReference type="InterPro" id="IPR027417">
    <property type="entry name" value="P-loop_NTPase"/>
</dbReference>
<dbReference type="SUPFAM" id="SSF160443">
    <property type="entry name" value="SMR domain-like"/>
    <property type="match status" value="1"/>
</dbReference>
<protein>
    <recommendedName>
        <fullName evidence="8">Endonuclease MutS2</fullName>
        <ecNumber evidence="8">3.1.-.-</ecNumber>
    </recommendedName>
    <alternativeName>
        <fullName evidence="8">Ribosome-associated protein quality control-upstream factor</fullName>
        <shortName evidence="8">RQC-upstream factor</shortName>
        <shortName evidence="8">RqcU</shortName>
        <ecNumber evidence="8">3.6.4.-</ecNumber>
    </alternativeName>
</protein>
<dbReference type="AlphaFoldDB" id="A0A7G9G1K8"/>
<dbReference type="Pfam" id="PF01713">
    <property type="entry name" value="Smr"/>
    <property type="match status" value="1"/>
</dbReference>
<dbReference type="GO" id="GO:0043023">
    <property type="term" value="F:ribosomal large subunit binding"/>
    <property type="evidence" value="ECO:0007669"/>
    <property type="project" value="UniProtKB-UniRule"/>
</dbReference>
<dbReference type="InterPro" id="IPR007696">
    <property type="entry name" value="DNA_mismatch_repair_MutS_core"/>
</dbReference>
<dbReference type="HAMAP" id="MF_00092">
    <property type="entry name" value="MutS2"/>
    <property type="match status" value="1"/>
</dbReference>
<dbReference type="InterPro" id="IPR036063">
    <property type="entry name" value="Smr_dom_sf"/>
</dbReference>
<evidence type="ECO:0000256" key="7">
    <source>
        <dbReference type="ARBA" id="ARBA00023125"/>
    </source>
</evidence>
<accession>A0A7G9G1K8</accession>
<comment type="subunit">
    <text evidence="8">Homodimer. Binds to stalled ribosomes, contacting rRNA.</text>
</comment>
<dbReference type="EMBL" id="CP060634">
    <property type="protein sequence ID" value="QNM04690.1"/>
    <property type="molecule type" value="Genomic_DNA"/>
</dbReference>
<comment type="function">
    <text evidence="8">Endonuclease that is involved in the suppression of homologous recombination and thus may have a key role in the control of bacterial genetic diversity.</text>
</comment>
<evidence type="ECO:0000256" key="9">
    <source>
        <dbReference type="SAM" id="Coils"/>
    </source>
</evidence>
<dbReference type="GO" id="GO:0016887">
    <property type="term" value="F:ATP hydrolysis activity"/>
    <property type="evidence" value="ECO:0007669"/>
    <property type="project" value="InterPro"/>
</dbReference>
<sequence length="800" mass="88734">MNRKVLHTLEFDKIIENLTDHASTPSGRELCRTLEPMTHIDDIRLAQRETSDAVSRIIHNGPLSFSGVHDIRGSLKRLQIGGVLGMSELLHISSLLSATARVKSYGRSNMEDGIADSLTEAFSLLEPLTPLNQEIQRCILSEEEMSDDASSGLRHVRRSIRVTGERIHSQLNTLLNGNRAYLQDAVITTRDGRYCLPVKAEYKAQVPGMIHDQSSTGSTYFIEPMAVIRLNNELRELEAQEQKEIEAVLAVLSSSAAEQAVYLESDYELLGRLDFIFARAALSAHYKCTEPVFNTEGYLYIKDARHPLLDPRTVVPITAELGKEFDLLIITGPNTGGKTVSLKTVGLFTLMGQSGLHIPAFEGSQLAVFDEVFADIGDEQSIEQSLSTFSSHMTNIVSILEKADSRSLVLFDELGAGTDPTEGAALAISILTFLHNMKVRTMATTHYSELKVYALSTDGVENACCEFDVDTLRPTYRLLIGIPGKSNAFAISKKLGLPEYIIEDARKRIGSEDTAFEDLLSDLEKNRVELERERLEVNSYKAEIAMLREQLSKKQDRLDENREKILARANEEARKILADAKASADETIRNINRLSTKSGVGKELEKERKKLRDHLDKVNSSMAVKAQKPKKAYRPEDFRVGDAVRVLSMNLNGTVSTLPNPKGEVTVQMGILRSQVNIKDLELLQEDTISTPIGNMGKKEIQKNGHSGSIRMSKSSSVSPEINLIGKTTDEAIPELDKYIDDAYLAHLPQVRVIHGRGTGALKNAVHQFLRRCRHVSSYRLGDFGEGGTGVTIVQFSNDK</sequence>
<evidence type="ECO:0000256" key="4">
    <source>
        <dbReference type="ARBA" id="ARBA00022801"/>
    </source>
</evidence>
<dbReference type="SMART" id="SM00533">
    <property type="entry name" value="MUTSd"/>
    <property type="match status" value="1"/>
</dbReference>
<feature type="compositionally biased region" description="Polar residues" evidence="10">
    <location>
        <begin position="704"/>
        <end position="714"/>
    </location>
</feature>
<keyword evidence="13" id="KW-1185">Reference proteome</keyword>
<feature type="domain" description="Smr" evidence="11">
    <location>
        <begin position="722"/>
        <end position="797"/>
    </location>
</feature>
<dbReference type="Pfam" id="PF00488">
    <property type="entry name" value="MutS_V"/>
    <property type="match status" value="1"/>
</dbReference>
<evidence type="ECO:0000259" key="11">
    <source>
        <dbReference type="PROSITE" id="PS50828"/>
    </source>
</evidence>
<reference evidence="12 13" key="1">
    <citation type="submission" date="2020-08" db="EMBL/GenBank/DDBJ databases">
        <authorList>
            <person name="Liu C."/>
            <person name="Sun Q."/>
        </authorList>
    </citation>
    <scope>NUCLEOTIDE SEQUENCE [LARGE SCALE GENOMIC DNA]</scope>
    <source>
        <strain evidence="12 13">NSJ-38</strain>
    </source>
</reference>
<dbReference type="CDD" id="cd03280">
    <property type="entry name" value="ABC_MutS2"/>
    <property type="match status" value="1"/>
</dbReference>
<comment type="function">
    <text evidence="8">Acts as a ribosome collision sensor, splitting the ribosome into its 2 subunits. Detects stalled/collided 70S ribosomes which it binds and splits by an ATP-hydrolysis driven conformational change. Acts upstream of the ribosome quality control system (RQC), a ribosome-associated complex that mediates the extraction of incompletely synthesized nascent chains from stalled ribosomes and their subsequent degradation. Probably generates substrates for RQC.</text>
</comment>
<keyword evidence="8 12" id="KW-0255">Endonuclease</keyword>
<dbReference type="InterPro" id="IPR005747">
    <property type="entry name" value="MutS2"/>
</dbReference>
<feature type="region of interest" description="Disordered" evidence="10">
    <location>
        <begin position="694"/>
        <end position="714"/>
    </location>
</feature>
<dbReference type="FunFam" id="3.40.50.300:FF:000830">
    <property type="entry name" value="Endonuclease MutS2"/>
    <property type="match status" value="1"/>
</dbReference>
<evidence type="ECO:0000256" key="5">
    <source>
        <dbReference type="ARBA" id="ARBA00022840"/>
    </source>
</evidence>
<dbReference type="PANTHER" id="PTHR48466:SF2">
    <property type="entry name" value="OS10G0509000 PROTEIN"/>
    <property type="match status" value="1"/>
</dbReference>
<dbReference type="GO" id="GO:0140664">
    <property type="term" value="F:ATP-dependent DNA damage sensor activity"/>
    <property type="evidence" value="ECO:0007669"/>
    <property type="project" value="InterPro"/>
</dbReference>
<dbReference type="GO" id="GO:0045910">
    <property type="term" value="P:negative regulation of DNA recombination"/>
    <property type="evidence" value="ECO:0007669"/>
    <property type="project" value="InterPro"/>
</dbReference>
<name>A0A7G9G1K8_9FIRM</name>
<keyword evidence="5 8" id="KW-0067">ATP-binding</keyword>
<proteinExistence type="inferred from homology"/>
<feature type="binding site" evidence="8">
    <location>
        <begin position="332"/>
        <end position="339"/>
    </location>
    <ligand>
        <name>ATP</name>
        <dbReference type="ChEBI" id="CHEBI:30616"/>
    </ligand>
</feature>
<dbReference type="SUPFAM" id="SSF52540">
    <property type="entry name" value="P-loop containing nucleoside triphosphate hydrolases"/>
    <property type="match status" value="1"/>
</dbReference>
<evidence type="ECO:0000256" key="8">
    <source>
        <dbReference type="HAMAP-Rule" id="MF_00092"/>
    </source>
</evidence>
<dbReference type="GO" id="GO:0030983">
    <property type="term" value="F:mismatched DNA binding"/>
    <property type="evidence" value="ECO:0007669"/>
    <property type="project" value="InterPro"/>
</dbReference>
<dbReference type="Pfam" id="PF20297">
    <property type="entry name" value="MSSS"/>
    <property type="match status" value="1"/>
</dbReference>
<keyword evidence="9" id="KW-0175">Coiled coil</keyword>
<dbReference type="InterPro" id="IPR036187">
    <property type="entry name" value="DNA_mismatch_repair_MutS_sf"/>
</dbReference>
<keyword evidence="4 8" id="KW-0378">Hydrolase</keyword>
<dbReference type="SMART" id="SM00463">
    <property type="entry name" value="SMR"/>
    <property type="match status" value="1"/>
</dbReference>
<feature type="coiled-coil region" evidence="9">
    <location>
        <begin position="513"/>
        <end position="621"/>
    </location>
</feature>
<gene>
    <name evidence="8" type="primary">mutS2</name>
    <name evidence="8" type="synonym">rqcU</name>
    <name evidence="12" type="ORF">H9Q78_09480</name>
</gene>
<dbReference type="GO" id="GO:0006298">
    <property type="term" value="P:mismatch repair"/>
    <property type="evidence" value="ECO:0007669"/>
    <property type="project" value="InterPro"/>
</dbReference>
<evidence type="ECO:0000313" key="12">
    <source>
        <dbReference type="EMBL" id="QNM04690.1"/>
    </source>
</evidence>
<keyword evidence="6 8" id="KW-0694">RNA-binding</keyword>
<keyword evidence="7 8" id="KW-0238">DNA-binding</keyword>
<keyword evidence="1 8" id="KW-0540">Nuclease</keyword>
<evidence type="ECO:0000256" key="3">
    <source>
        <dbReference type="ARBA" id="ARBA00022741"/>
    </source>
</evidence>
<keyword evidence="3 8" id="KW-0547">Nucleotide-binding</keyword>
<dbReference type="NCBIfam" id="TIGR01069">
    <property type="entry name" value="mutS2"/>
    <property type="match status" value="1"/>
</dbReference>
<evidence type="ECO:0000256" key="1">
    <source>
        <dbReference type="ARBA" id="ARBA00022722"/>
    </source>
</evidence>
<dbReference type="GO" id="GO:0004519">
    <property type="term" value="F:endonuclease activity"/>
    <property type="evidence" value="ECO:0007669"/>
    <property type="project" value="UniProtKB-UniRule"/>
</dbReference>
<dbReference type="GO" id="GO:0072344">
    <property type="term" value="P:rescue of stalled ribosome"/>
    <property type="evidence" value="ECO:0007669"/>
    <property type="project" value="UniProtKB-UniRule"/>
</dbReference>
<dbReference type="EC" id="3.6.4.-" evidence="8"/>
<dbReference type="PROSITE" id="PS50828">
    <property type="entry name" value="SMR"/>
    <property type="match status" value="1"/>
</dbReference>
<dbReference type="PIRSF" id="PIRSF005814">
    <property type="entry name" value="MutS_YshD"/>
    <property type="match status" value="1"/>
</dbReference>
<keyword evidence="2 8" id="KW-0699">rRNA-binding</keyword>
<dbReference type="Gene3D" id="3.30.1370.110">
    <property type="match status" value="1"/>
</dbReference>
<dbReference type="RefSeq" id="WP_249301268.1">
    <property type="nucleotide sequence ID" value="NZ_CP060634.1"/>
</dbReference>
<dbReference type="PANTHER" id="PTHR48466">
    <property type="entry name" value="OS10G0509000 PROTEIN-RELATED"/>
    <property type="match status" value="1"/>
</dbReference>
<dbReference type="SMART" id="SM00534">
    <property type="entry name" value="MUTSac"/>
    <property type="match status" value="1"/>
</dbReference>
<dbReference type="InterPro" id="IPR002625">
    <property type="entry name" value="Smr_dom"/>
</dbReference>
<evidence type="ECO:0000256" key="2">
    <source>
        <dbReference type="ARBA" id="ARBA00022730"/>
    </source>
</evidence>
<dbReference type="GO" id="GO:0005524">
    <property type="term" value="F:ATP binding"/>
    <property type="evidence" value="ECO:0007669"/>
    <property type="project" value="UniProtKB-UniRule"/>
</dbReference>
<dbReference type="InterPro" id="IPR046893">
    <property type="entry name" value="MSSS"/>
</dbReference>
<evidence type="ECO:0000256" key="10">
    <source>
        <dbReference type="SAM" id="MobiDB-lite"/>
    </source>
</evidence>
<dbReference type="SUPFAM" id="SSF48334">
    <property type="entry name" value="DNA repair protein MutS, domain III"/>
    <property type="match status" value="1"/>
</dbReference>
<comment type="similarity">
    <text evidence="8">Belongs to the DNA mismatch repair MutS family. MutS2 subfamily.</text>
</comment>
<evidence type="ECO:0000313" key="13">
    <source>
        <dbReference type="Proteomes" id="UP000515823"/>
    </source>
</evidence>
<organism evidence="12 13">
    <name type="scientific">Qiania dongpingensis</name>
    <dbReference type="NCBI Taxonomy" id="2763669"/>
    <lineage>
        <taxon>Bacteria</taxon>
        <taxon>Bacillati</taxon>
        <taxon>Bacillota</taxon>
        <taxon>Clostridia</taxon>
        <taxon>Lachnospirales</taxon>
        <taxon>Lachnospiraceae</taxon>
        <taxon>Qiania</taxon>
    </lineage>
</organism>
<dbReference type="InterPro" id="IPR000432">
    <property type="entry name" value="DNA_mismatch_repair_MutS_C"/>
</dbReference>
<dbReference type="PROSITE" id="PS00486">
    <property type="entry name" value="DNA_MISMATCH_REPAIR_2"/>
    <property type="match status" value="1"/>
</dbReference>
<dbReference type="GO" id="GO:0019843">
    <property type="term" value="F:rRNA binding"/>
    <property type="evidence" value="ECO:0007669"/>
    <property type="project" value="UniProtKB-UniRule"/>
</dbReference>
<dbReference type="Proteomes" id="UP000515823">
    <property type="component" value="Chromosome"/>
</dbReference>
<dbReference type="Gene3D" id="3.40.50.300">
    <property type="entry name" value="P-loop containing nucleotide triphosphate hydrolases"/>
    <property type="match status" value="1"/>
</dbReference>
<dbReference type="KEGG" id="qdo:H9Q78_09480"/>